<accession>A0A644ZE31</accession>
<dbReference type="EMBL" id="VSSQ01008328">
    <property type="protein sequence ID" value="MPM38568.1"/>
    <property type="molecule type" value="Genomic_DNA"/>
</dbReference>
<proteinExistence type="predicted"/>
<dbReference type="AlphaFoldDB" id="A0A644ZE31"/>
<dbReference type="PROSITE" id="PS51257">
    <property type="entry name" value="PROKAR_LIPOPROTEIN"/>
    <property type="match status" value="1"/>
</dbReference>
<sequence>MNVKYILALFLTAAFFMSGCSSMRGTSSTEDGVGIYENTGTDYYGTASYGTTGDGLTGNGLTGDGIANNGGTLYNGRTDSNIIYGGRNTTANNDGMASSTTTRSNY</sequence>
<comment type="caution">
    <text evidence="1">The sequence shown here is derived from an EMBL/GenBank/DDBJ whole genome shotgun (WGS) entry which is preliminary data.</text>
</comment>
<gene>
    <name evidence="1" type="ORF">SDC9_85197</name>
</gene>
<organism evidence="1">
    <name type="scientific">bioreactor metagenome</name>
    <dbReference type="NCBI Taxonomy" id="1076179"/>
    <lineage>
        <taxon>unclassified sequences</taxon>
        <taxon>metagenomes</taxon>
        <taxon>ecological metagenomes</taxon>
    </lineage>
</organism>
<reference evidence="1" key="1">
    <citation type="submission" date="2019-08" db="EMBL/GenBank/DDBJ databases">
        <authorList>
            <person name="Kucharzyk K."/>
            <person name="Murdoch R.W."/>
            <person name="Higgins S."/>
            <person name="Loffler F."/>
        </authorList>
    </citation>
    <scope>NUCLEOTIDE SEQUENCE</scope>
</reference>
<protein>
    <submittedName>
        <fullName evidence="1">Uncharacterized protein</fullName>
    </submittedName>
</protein>
<name>A0A644ZE31_9ZZZZ</name>
<evidence type="ECO:0000313" key="1">
    <source>
        <dbReference type="EMBL" id="MPM38568.1"/>
    </source>
</evidence>